<protein>
    <recommendedName>
        <fullName evidence="1">PD-(D/E)XK endonuclease-like domain-containing protein</fullName>
    </recommendedName>
</protein>
<dbReference type="STRING" id="666685.R2APBS1_2005"/>
<dbReference type="eggNOG" id="ENOG50313S0">
    <property type="taxonomic scope" value="Bacteria"/>
</dbReference>
<evidence type="ECO:0000313" key="3">
    <source>
        <dbReference type="Proteomes" id="UP000011859"/>
    </source>
</evidence>
<dbReference type="HOGENOM" id="CLU_959567_0_0_6"/>
<dbReference type="EMBL" id="CP003470">
    <property type="protein sequence ID" value="AGG89128.1"/>
    <property type="molecule type" value="Genomic_DNA"/>
</dbReference>
<dbReference type="InterPro" id="IPR011604">
    <property type="entry name" value="PDDEXK-like_dom_sf"/>
</dbReference>
<dbReference type="Gene3D" id="3.90.320.10">
    <property type="match status" value="1"/>
</dbReference>
<dbReference type="InterPro" id="IPR038726">
    <property type="entry name" value="PDDEXK_AddAB-type"/>
</dbReference>
<keyword evidence="3" id="KW-1185">Reference proteome</keyword>
<dbReference type="RefSeq" id="WP_015447853.1">
    <property type="nucleotide sequence ID" value="NC_020541.1"/>
</dbReference>
<dbReference type="GeneID" id="72428738"/>
<name>M4NHK0_9GAMM</name>
<sequence length="307" mass="33257">MEPLVLRPTGVLQYERCGEAWRLGHQLKIRSTGVGHALAMGKAGHKGMLPFVTAHAMGESVDPVPLFNAAWQEQLDTQIVRFTKHSAEELGAIGRKLMEEFPAVWRSTNLTATVGRGTVLVENRLRLTIEPGLILSGEPDIVAHRTGDADGGLHIPDAKFVSGTSFDGFAKTSDQLTAYQLLVRFNADKLGLDSRSVVGLGFIEGVKNKSPSWKVQMAGARDDRALGAYVEKLKMTAALIRKGYFPKRSGAAFESPCSECDFRRLCLEGDAEGYSSPYGDVLALVHGEIEPRPEVVEETVPAIAVAA</sequence>
<evidence type="ECO:0000259" key="1">
    <source>
        <dbReference type="Pfam" id="PF12705"/>
    </source>
</evidence>
<gene>
    <name evidence="2" type="ORF">R2APBS1_2005</name>
</gene>
<dbReference type="OrthoDB" id="5785627at2"/>
<proteinExistence type="predicted"/>
<reference evidence="2 3" key="1">
    <citation type="submission" date="2012-04" db="EMBL/GenBank/DDBJ databases">
        <title>Complete genome of Rhodanobacter sp. 2APBS1.</title>
        <authorList>
            <consortium name="US DOE Joint Genome Institute"/>
            <person name="Huntemann M."/>
            <person name="Wei C.-L."/>
            <person name="Han J."/>
            <person name="Detter J.C."/>
            <person name="Han C."/>
            <person name="Tapia R."/>
            <person name="Munk A.C.C."/>
            <person name="Chen A."/>
            <person name="Krypides N."/>
            <person name="Mavromatis K."/>
            <person name="Markowitz V."/>
            <person name="Szeto E."/>
            <person name="Ivanova N."/>
            <person name="Mikhailova N."/>
            <person name="Ovchinnikova G."/>
            <person name="Pagani I."/>
            <person name="Pati A."/>
            <person name="Goodwin L."/>
            <person name="Peters L."/>
            <person name="Pitluck S."/>
            <person name="Woyke T."/>
            <person name="Prakash O."/>
            <person name="Elkins J."/>
            <person name="Brown S."/>
            <person name="Palumbo A."/>
            <person name="Hemme C."/>
            <person name="Zhou J."/>
            <person name="Watson D."/>
            <person name="Jardine P."/>
            <person name="Kostka J."/>
            <person name="Green S."/>
        </authorList>
    </citation>
    <scope>NUCLEOTIDE SEQUENCE [LARGE SCALE GENOMIC DNA]</scope>
    <source>
        <strain evidence="2 3">2APBS1</strain>
    </source>
</reference>
<dbReference type="KEGG" id="rhd:R2APBS1_2005"/>
<organism evidence="2 3">
    <name type="scientific">Rhodanobacter denitrificans</name>
    <dbReference type="NCBI Taxonomy" id="666685"/>
    <lineage>
        <taxon>Bacteria</taxon>
        <taxon>Pseudomonadati</taxon>
        <taxon>Pseudomonadota</taxon>
        <taxon>Gammaproteobacteria</taxon>
        <taxon>Lysobacterales</taxon>
        <taxon>Rhodanobacteraceae</taxon>
        <taxon>Rhodanobacter</taxon>
    </lineage>
</organism>
<accession>M4NHK0</accession>
<evidence type="ECO:0000313" key="2">
    <source>
        <dbReference type="EMBL" id="AGG89128.1"/>
    </source>
</evidence>
<dbReference type="AlphaFoldDB" id="M4NHK0"/>
<dbReference type="Proteomes" id="UP000011859">
    <property type="component" value="Chromosome"/>
</dbReference>
<feature type="domain" description="PD-(D/E)XK endonuclease-like" evidence="1">
    <location>
        <begin position="9"/>
        <end position="266"/>
    </location>
</feature>
<dbReference type="Pfam" id="PF12705">
    <property type="entry name" value="PDDEXK_1"/>
    <property type="match status" value="1"/>
</dbReference>